<accession>A0A0H3FBB3</accession>
<gene>
    <name evidence="1" type="ordered locus">Rahaq_2547</name>
</gene>
<dbReference type="Proteomes" id="UP000007257">
    <property type="component" value="Chromosome"/>
</dbReference>
<evidence type="ECO:0000313" key="2">
    <source>
        <dbReference type="Proteomes" id="UP000007257"/>
    </source>
</evidence>
<dbReference type="RefSeq" id="WP_013575854.1">
    <property type="nucleotide sequence ID" value="NC_015061.1"/>
</dbReference>
<dbReference type="AlphaFoldDB" id="A0A0H3FBB3"/>
<proteinExistence type="predicted"/>
<dbReference type="OrthoDB" id="6505720at2"/>
<dbReference type="KEGG" id="rah:Rahaq_2547"/>
<dbReference type="HOGENOM" id="CLU_2194775_0_0_6"/>
<dbReference type="eggNOG" id="ENOG502ZCY5">
    <property type="taxonomic scope" value="Bacteria"/>
</dbReference>
<name>A0A0H3FBB3_RAHSY</name>
<reference evidence="2" key="1">
    <citation type="submission" date="2011-01" db="EMBL/GenBank/DDBJ databases">
        <title>Complete sequence of chromosome of Rahnella sp. Y9602.</title>
        <authorList>
            <consortium name="US DOE Joint Genome Institute"/>
            <person name="Lucas S."/>
            <person name="Copeland A."/>
            <person name="Lapidus A."/>
            <person name="Cheng J.-F."/>
            <person name="Goodwin L."/>
            <person name="Pitluck S."/>
            <person name="Lu M."/>
            <person name="Detter J.C."/>
            <person name="Han C."/>
            <person name="Tapia R."/>
            <person name="Land M."/>
            <person name="Hauser L."/>
            <person name="Kyrpides N."/>
            <person name="Ivanova N."/>
            <person name="Ovchinnikova G."/>
            <person name="Pagani I."/>
            <person name="Sobecky P.A."/>
            <person name="Martinez R.J."/>
            <person name="Woyke T."/>
        </authorList>
    </citation>
    <scope>NUCLEOTIDE SEQUENCE [LARGE SCALE GENOMIC DNA]</scope>
    <source>
        <strain evidence="2">Y9602</strain>
    </source>
</reference>
<dbReference type="EMBL" id="CP002505">
    <property type="protein sequence ID" value="ADW74154.1"/>
    <property type="molecule type" value="Genomic_DNA"/>
</dbReference>
<evidence type="ECO:0000313" key="1">
    <source>
        <dbReference type="EMBL" id="ADW74154.1"/>
    </source>
</evidence>
<sequence length="108" mass="12799">MEQQLPKWISEARKMISGTENRVKHYWENLPEDGRRDLCFLSQLKSRHVKCAWDDLTEAEKIALWQGVLKVRKMQQQTRLLTPEDFKGVVVCTVSRRAYEQKISNPMH</sequence>
<reference evidence="1 2" key="2">
    <citation type="journal article" date="2012" name="J. Bacteriol.">
        <title>Complete Genome Sequence of Rahnella sp. Strain Y9602, a Gammaproteobacterium Isolate from Metal- and Radionuclide-Contaminated Soil.</title>
        <authorList>
            <person name="Martinez R.J."/>
            <person name="Bruce D."/>
            <person name="Detter C."/>
            <person name="Goodwin L.A."/>
            <person name="Han J."/>
            <person name="Han C.S."/>
            <person name="Held B."/>
            <person name="Land M.L."/>
            <person name="Mikhailova N."/>
            <person name="Nolan M."/>
            <person name="Pennacchio L."/>
            <person name="Pitluck S."/>
            <person name="Tapia R."/>
            <person name="Woyke T."/>
            <person name="Sobecky P.A."/>
        </authorList>
    </citation>
    <scope>NUCLEOTIDE SEQUENCE [LARGE SCALE GENOMIC DNA]</scope>
    <source>
        <strain evidence="1 2">Y9602</strain>
    </source>
</reference>
<organism evidence="1 2">
    <name type="scientific">Rahnella sp. (strain Y9602)</name>
    <dbReference type="NCBI Taxonomy" id="2703885"/>
    <lineage>
        <taxon>Bacteria</taxon>
        <taxon>Pseudomonadati</taxon>
        <taxon>Pseudomonadota</taxon>
        <taxon>Gammaproteobacteria</taxon>
        <taxon>Enterobacterales</taxon>
        <taxon>Yersiniaceae</taxon>
        <taxon>Rahnella</taxon>
    </lineage>
</organism>
<protein>
    <submittedName>
        <fullName evidence="1">Uncharacterized protein</fullName>
    </submittedName>
</protein>